<name>A0A2N7E6I9_VIBSP</name>
<dbReference type="Proteomes" id="UP000235405">
    <property type="component" value="Unassembled WGS sequence"/>
</dbReference>
<reference evidence="4" key="1">
    <citation type="submission" date="2016-07" db="EMBL/GenBank/DDBJ databases">
        <title>Nontailed viruses are major unrecognized killers of bacteria in the ocean.</title>
        <authorList>
            <person name="Kauffman K."/>
            <person name="Hussain F."/>
            <person name="Yang J."/>
            <person name="Arevalo P."/>
            <person name="Brown J."/>
            <person name="Cutler M."/>
            <person name="Kelly L."/>
            <person name="Polz M.F."/>
        </authorList>
    </citation>
    <scope>NUCLEOTIDE SEQUENCE [LARGE SCALE GENOMIC DNA]</scope>
    <source>
        <strain evidence="4">10N.286.54.F3</strain>
    </source>
</reference>
<dbReference type="Pfam" id="PF24407">
    <property type="entry name" value="HTH_upst_double_PIN"/>
    <property type="match status" value="1"/>
</dbReference>
<gene>
    <name evidence="3" type="ORF">BCV19_16170</name>
</gene>
<evidence type="ECO:0000256" key="1">
    <source>
        <dbReference type="SAM" id="Phobius"/>
    </source>
</evidence>
<evidence type="ECO:0000313" key="4">
    <source>
        <dbReference type="Proteomes" id="UP000235405"/>
    </source>
</evidence>
<proteinExistence type="predicted"/>
<keyword evidence="1" id="KW-0472">Membrane</keyword>
<sequence length="1366" mass="154276">MNIDWAVFRKNLKFLIALIKPSLAKALSVPLLMAGIGILNAPLWLDIANWFLTSQEVLPEFRGPISPPKDLYGWILISLSLLIYLIEIWFQFKSLRQDSEKKLLDTVEEHPAQTAGLVVETLRSTGFTAQHLQDEKIDKLIDEITLLRFFNSYPTEEKAINLAESIIDGELSGGTPKVKARALALLARYVSVGEKVKQAKEWLSASKRLCQVEEAQIAQVFIGGTRSNNTNAVSNLLEVGGASSYSAFFIIKSIAEGSEIALGWFDSSGLSANELDSDGKIALVSALLSEHQWKKALNVVEALELESISKSPALAQVSAITFLGNAIKAVELRESIMNTVPFAADKFPLADDSESIALRNRSIELFSICSKLAKELGALDIANVSDKYVLWLELRSSEMHEQAMVRLQSYFVNYTQNTLEYLPLAFVFGIDIDFESIENEVDKQTALSHENDPIIGFSRFIVAQTKKPFTAVVEYIANHRAQIERAVSSITIDMIEIEALAKSGLVDDAEDLLQKIASSGVPDTEVRNLQNIIDTAKGEDPVALAISQYQESKATSDLYHLVSLLEKGTYRDKHYLYSRELFECTGQESDAIRFCNAASSLGQFPELHQFLSDRMDLVNKSDRLRLHWAWSLFRKGDLIGSREQIELLKLSKSQQLDIKTLEVNLSIFSGDWESLSVFVEDSWISRENLKADELIQAAQLAKAFSPSRAKQILEFCTGKFPEDPQVLASSYFAATTMGWEDSQETSEWLNKAITLSDEDGPLRRTSLEDLKGIMSEAREKNERVNRAYVDGDAPIYTVADLLNRTMSDFFLVQPLENKKAIDLRRKNLVPIFHGARHEKVIEGETIAIDVSSALVMENIGLLDQLFDCFERVVVPHSFLRWLFEEKQKVSFHQPSQIEKAKYFERLVSDGRISVFHPKKINNPELALDVGDELACMLEEVYANPTNESQALVVCSCPVYKVGGSFREVEVDLSLYHQCMISCSQLIKKLKSIAVITEAQCRKALSYLRQHEKEWPTELEVEYGAKLFLDSLSITYLMTIGMLDKLNEAGFEVYVYTGERDKYRLLMNYDSTINQVDSKIENIRKLFFNGLASGKVFLAEMPLHKEEVVDSKNKHATPTEELFEMVKVCDAALIDDRFMNRHDRIAFDSSAVPIFTTLDFVETLYHKEFISKEQKLDSRTLLRDLGYEFVSISSEELEHHLDCSAIVDGEFKPTKQLKLIRENLLLIRISGLVQLPRDAEWLLENLRTISKAIGNQWSIDISLEQARARASWLYGLIGTREWAQTHQVRDDGGMAYLGAVLKVNSLLIPPESLSEERKEDYKAWLDEFVLDPLRDTDPLSFKNVIDSMKQQVKSISHQSILEDELNG</sequence>
<feature type="domain" description="HTH" evidence="2">
    <location>
        <begin position="767"/>
        <end position="836"/>
    </location>
</feature>
<dbReference type="RefSeq" id="WP_102483083.1">
    <property type="nucleotide sequence ID" value="NZ_CAWNUY010000003.1"/>
</dbReference>
<protein>
    <recommendedName>
        <fullName evidence="2">HTH domain-containing protein</fullName>
    </recommendedName>
</protein>
<comment type="caution">
    <text evidence="3">The sequence shown here is derived from an EMBL/GenBank/DDBJ whole genome shotgun (WGS) entry which is preliminary data.</text>
</comment>
<dbReference type="InterPro" id="IPR056620">
    <property type="entry name" value="HTH_next_PIN-TPR-GreABC"/>
</dbReference>
<keyword evidence="1" id="KW-0812">Transmembrane</keyword>
<accession>A0A2N7E6I9</accession>
<organism evidence="3 4">
    <name type="scientific">Vibrio splendidus</name>
    <dbReference type="NCBI Taxonomy" id="29497"/>
    <lineage>
        <taxon>Bacteria</taxon>
        <taxon>Pseudomonadati</taxon>
        <taxon>Pseudomonadota</taxon>
        <taxon>Gammaproteobacteria</taxon>
        <taxon>Vibrionales</taxon>
        <taxon>Vibrionaceae</taxon>
        <taxon>Vibrio</taxon>
    </lineage>
</organism>
<evidence type="ECO:0000313" key="3">
    <source>
        <dbReference type="EMBL" id="PMF18388.1"/>
    </source>
</evidence>
<feature type="transmembrane region" description="Helical" evidence="1">
    <location>
        <begin position="71"/>
        <end position="92"/>
    </location>
</feature>
<keyword evidence="1" id="KW-1133">Transmembrane helix</keyword>
<evidence type="ECO:0000259" key="2">
    <source>
        <dbReference type="Pfam" id="PF24407"/>
    </source>
</evidence>
<dbReference type="EMBL" id="MCSW01000208">
    <property type="protein sequence ID" value="PMF18388.1"/>
    <property type="molecule type" value="Genomic_DNA"/>
</dbReference>